<dbReference type="RefSeq" id="WP_153343135.1">
    <property type="nucleotide sequence ID" value="NZ_WIVE01000021.1"/>
</dbReference>
<evidence type="ECO:0000256" key="2">
    <source>
        <dbReference type="SAM" id="Phobius"/>
    </source>
</evidence>
<accession>A0A7X1ZDW7</accession>
<feature type="transmembrane region" description="Helical" evidence="2">
    <location>
        <begin position="37"/>
        <end position="62"/>
    </location>
</feature>
<organism evidence="3 4">
    <name type="scientific">Roseospira navarrensis</name>
    <dbReference type="NCBI Taxonomy" id="140058"/>
    <lineage>
        <taxon>Bacteria</taxon>
        <taxon>Pseudomonadati</taxon>
        <taxon>Pseudomonadota</taxon>
        <taxon>Alphaproteobacteria</taxon>
        <taxon>Rhodospirillales</taxon>
        <taxon>Rhodospirillaceae</taxon>
        <taxon>Roseospira</taxon>
    </lineage>
</organism>
<dbReference type="Proteomes" id="UP000434582">
    <property type="component" value="Unassembled WGS sequence"/>
</dbReference>
<dbReference type="OrthoDB" id="7992681at2"/>
<feature type="transmembrane region" description="Helical" evidence="2">
    <location>
        <begin position="6"/>
        <end position="25"/>
    </location>
</feature>
<feature type="region of interest" description="Disordered" evidence="1">
    <location>
        <begin position="322"/>
        <end position="353"/>
    </location>
</feature>
<dbReference type="AlphaFoldDB" id="A0A7X1ZDW7"/>
<evidence type="ECO:0000313" key="3">
    <source>
        <dbReference type="EMBL" id="MQX36537.1"/>
    </source>
</evidence>
<proteinExistence type="predicted"/>
<keyword evidence="2" id="KW-1133">Transmembrane helix</keyword>
<reference evidence="3 4" key="1">
    <citation type="submission" date="2019-10" db="EMBL/GenBank/DDBJ databases">
        <title>Draft whole-genome sequence of the purple nonsulfur photosynthetic bacterium Roseospira navarrensis DSM 15114.</title>
        <authorList>
            <person name="Kyndt J.A."/>
            <person name="Meyer T.E."/>
        </authorList>
    </citation>
    <scope>NUCLEOTIDE SEQUENCE [LARGE SCALE GENOMIC DNA]</scope>
    <source>
        <strain evidence="3 4">DSM 15114</strain>
    </source>
</reference>
<keyword evidence="2" id="KW-0472">Membrane</keyword>
<sequence length="353" mass="36459">MADPVAFAWLDPALAGLLGAAVGTTELMARYRAAPLLALWTASAALYMAVNALASVAAWYALTTWFPDVTAGAGLEGRAGDILLAGLSAMAFLRTALVSVRVNDTDVPVGPSFILQTITGFADRATDRRLAAQRAEDIDRIMAGIDFARARTGLVPYCFTLMQNVGPAEQHEIATQLASLEKDETAEAIKVRTLGLLLMNIVGRKALRTAVDNLRGALGRDDSGTDESLGDPDDASPAARAAFVRRAMGGMPFATASGPFVIYCLAMAQDVDEETQRQVSRTIASLGARDMADWVKVQVLGLALVQAVGAEVLGAAAVSLRRGSPPPGGGPSGGGPSGGGAGSAEGQADSLTM</sequence>
<comment type="caution">
    <text evidence="3">The sequence shown here is derived from an EMBL/GenBank/DDBJ whole genome shotgun (WGS) entry which is preliminary data.</text>
</comment>
<name>A0A7X1ZDW7_9PROT</name>
<keyword evidence="4" id="KW-1185">Reference proteome</keyword>
<evidence type="ECO:0000313" key="4">
    <source>
        <dbReference type="Proteomes" id="UP000434582"/>
    </source>
</evidence>
<protein>
    <submittedName>
        <fullName evidence="3">Uncharacterized protein</fullName>
    </submittedName>
</protein>
<keyword evidence="2" id="KW-0812">Transmembrane</keyword>
<gene>
    <name evidence="3" type="ORF">GHC57_08410</name>
</gene>
<evidence type="ECO:0000256" key="1">
    <source>
        <dbReference type="SAM" id="MobiDB-lite"/>
    </source>
</evidence>
<feature type="compositionally biased region" description="Gly residues" evidence="1">
    <location>
        <begin position="330"/>
        <end position="343"/>
    </location>
</feature>
<dbReference type="EMBL" id="WIVE01000021">
    <property type="protein sequence ID" value="MQX36537.1"/>
    <property type="molecule type" value="Genomic_DNA"/>
</dbReference>